<evidence type="ECO:0000313" key="12">
    <source>
        <dbReference type="EMBL" id="SSX20818.1"/>
    </source>
</evidence>
<feature type="domain" description="G-patch" evidence="10">
    <location>
        <begin position="145"/>
        <end position="191"/>
    </location>
</feature>
<dbReference type="Pfam" id="PF07842">
    <property type="entry name" value="GCFC"/>
    <property type="match status" value="1"/>
</dbReference>
<dbReference type="Pfam" id="PF12457">
    <property type="entry name" value="TIP_N"/>
    <property type="match status" value="1"/>
</dbReference>
<evidence type="ECO:0000313" key="11">
    <source>
        <dbReference type="EMBL" id="SSX00438.1"/>
    </source>
</evidence>
<comment type="subcellular location">
    <subcellularLocation>
        <location evidence="1 7">Nucleus</location>
    </subcellularLocation>
</comment>
<evidence type="ECO:0000256" key="9">
    <source>
        <dbReference type="SAM" id="MobiDB-lite"/>
    </source>
</evidence>
<name>A0A336M495_CULSO</name>
<feature type="region of interest" description="Disordered" evidence="9">
    <location>
        <begin position="38"/>
        <end position="142"/>
    </location>
</feature>
<feature type="region of interest" description="Disordered" evidence="9">
    <location>
        <begin position="196"/>
        <end position="230"/>
    </location>
</feature>
<evidence type="ECO:0000259" key="10">
    <source>
        <dbReference type="PROSITE" id="PS50174"/>
    </source>
</evidence>
<dbReference type="OMA" id="CEQDIIQ"/>
<dbReference type="InterPro" id="IPR024933">
    <property type="entry name" value="TFP11"/>
</dbReference>
<dbReference type="VEuPathDB" id="VectorBase:CSON002687"/>
<dbReference type="PANTHER" id="PTHR23329">
    <property type="entry name" value="TUFTELIN-INTERACTING PROTEIN 11-RELATED"/>
    <property type="match status" value="1"/>
</dbReference>
<keyword evidence="3 7" id="KW-0507">mRNA processing</keyword>
<keyword evidence="8" id="KW-0175">Coiled coil</keyword>
<dbReference type="GO" id="GO:0003676">
    <property type="term" value="F:nucleic acid binding"/>
    <property type="evidence" value="ECO:0007669"/>
    <property type="project" value="InterPro"/>
</dbReference>
<evidence type="ECO:0000256" key="5">
    <source>
        <dbReference type="ARBA" id="ARBA00023187"/>
    </source>
</evidence>
<proteinExistence type="inferred from homology"/>
<evidence type="ECO:0000256" key="4">
    <source>
        <dbReference type="ARBA" id="ARBA00022728"/>
    </source>
</evidence>
<keyword evidence="6 7" id="KW-0539">Nucleus</keyword>
<dbReference type="InterPro" id="IPR045211">
    <property type="entry name" value="TFP11/STIP/Ntr1"/>
</dbReference>
<organism evidence="12">
    <name type="scientific">Culicoides sonorensis</name>
    <name type="common">Biting midge</name>
    <dbReference type="NCBI Taxonomy" id="179676"/>
    <lineage>
        <taxon>Eukaryota</taxon>
        <taxon>Metazoa</taxon>
        <taxon>Ecdysozoa</taxon>
        <taxon>Arthropoda</taxon>
        <taxon>Hexapoda</taxon>
        <taxon>Insecta</taxon>
        <taxon>Pterygota</taxon>
        <taxon>Neoptera</taxon>
        <taxon>Endopterygota</taxon>
        <taxon>Diptera</taxon>
        <taxon>Nematocera</taxon>
        <taxon>Chironomoidea</taxon>
        <taxon>Ceratopogonidae</taxon>
        <taxon>Ceratopogoninae</taxon>
        <taxon>Culicoides</taxon>
        <taxon>Monoculicoides</taxon>
    </lineage>
</organism>
<protein>
    <submittedName>
        <fullName evidence="12">CSON002687 protein</fullName>
    </submittedName>
</protein>
<reference evidence="11" key="1">
    <citation type="submission" date="2018-04" db="EMBL/GenBank/DDBJ databases">
        <authorList>
            <person name="Go L.Y."/>
            <person name="Mitchell J.A."/>
        </authorList>
    </citation>
    <scope>NUCLEOTIDE SEQUENCE</scope>
    <source>
        <tissue evidence="11">Whole organism</tissue>
    </source>
</reference>
<dbReference type="PROSITE" id="PS50174">
    <property type="entry name" value="G_PATCH"/>
    <property type="match status" value="1"/>
</dbReference>
<feature type="coiled-coil region" evidence="8">
    <location>
        <begin position="327"/>
        <end position="354"/>
    </location>
</feature>
<keyword evidence="5 7" id="KW-0508">mRNA splicing</keyword>
<dbReference type="AlphaFoldDB" id="A0A336M495"/>
<dbReference type="EMBL" id="UFQS01000144">
    <property type="protein sequence ID" value="SSX00438.1"/>
    <property type="molecule type" value="Genomic_DNA"/>
</dbReference>
<dbReference type="EMBL" id="UFQT01000144">
    <property type="protein sequence ID" value="SSX20818.1"/>
    <property type="molecule type" value="Genomic_DNA"/>
</dbReference>
<dbReference type="InterPro" id="IPR000467">
    <property type="entry name" value="G_patch_dom"/>
</dbReference>
<feature type="compositionally biased region" description="Acidic residues" evidence="9">
    <location>
        <begin position="94"/>
        <end position="117"/>
    </location>
</feature>
<evidence type="ECO:0000256" key="2">
    <source>
        <dbReference type="ARBA" id="ARBA00010900"/>
    </source>
</evidence>
<dbReference type="Pfam" id="PF01585">
    <property type="entry name" value="G-patch"/>
    <property type="match status" value="1"/>
</dbReference>
<feature type="compositionally biased region" description="Basic and acidic residues" evidence="9">
    <location>
        <begin position="206"/>
        <end position="230"/>
    </location>
</feature>
<dbReference type="GO" id="GO:0000390">
    <property type="term" value="P:spliceosomal complex disassembly"/>
    <property type="evidence" value="ECO:0007669"/>
    <property type="project" value="InterPro"/>
</dbReference>
<evidence type="ECO:0000256" key="3">
    <source>
        <dbReference type="ARBA" id="ARBA00022664"/>
    </source>
</evidence>
<accession>A0A336M495</accession>
<evidence type="ECO:0000256" key="8">
    <source>
        <dbReference type="SAM" id="Coils"/>
    </source>
</evidence>
<gene>
    <name evidence="12" type="primary">CSON002687</name>
</gene>
<keyword evidence="4 7" id="KW-0747">Spliceosome</keyword>
<dbReference type="InterPro" id="IPR022783">
    <property type="entry name" value="GCFC_dom"/>
</dbReference>
<dbReference type="PANTHER" id="PTHR23329:SF1">
    <property type="entry name" value="TUFTELIN-INTERACTING PROTEIN 11"/>
    <property type="match status" value="1"/>
</dbReference>
<dbReference type="GO" id="GO:0071008">
    <property type="term" value="C:U2-type post-mRNA release spliceosomal complex"/>
    <property type="evidence" value="ECO:0007669"/>
    <property type="project" value="TreeGrafter"/>
</dbReference>
<evidence type="ECO:0000256" key="6">
    <source>
        <dbReference type="ARBA" id="ARBA00023242"/>
    </source>
</evidence>
<reference evidence="12" key="2">
    <citation type="submission" date="2018-07" db="EMBL/GenBank/DDBJ databases">
        <authorList>
            <person name="Quirk P.G."/>
            <person name="Krulwich T.A."/>
        </authorList>
    </citation>
    <scope>NUCLEOTIDE SEQUENCE</scope>
</reference>
<dbReference type="SMART" id="SM00443">
    <property type="entry name" value="G_patch"/>
    <property type="match status" value="1"/>
</dbReference>
<sequence length="803" mass="92287">MSDEEYERFEITDYDLQNEFNPNRNRRRQTKNQAIYGVWADNSGDSDDSAPELSGRHKKAFKDYSKPMNFVAGGVQQAGKKPTMVPNQIKGKENDDDDDDEGPEENEQETSESEEEQIHEMAGFRTRTFRPNTMPKGVGDWEAHTKGIGSKLLQKMGYEPGKGLGKELQGINAPVQAFLRKGRGAIGAYGPEKAARIADQKQSGKKKLDDDEKETQEFKEKMSQWRKGGSERDKKRKVKYVYRTVDEVIAKGRKSGYGILDQKMSQVTVIDMTGPEKRVLSGYHALGQMKQGDDEIYSDTRKTTQNFALPELIHNLNLLVDMSEQEIIAFDRKQKAAETRISELEQEKENLHKIVELEQAYLGTLESAMQLVEKIVEPGENLTLDEAEKIFVQLKVNYPTEYKEFQLQDLVPGIIAPLVNTSLRDWDPFENPTEPIPLVKKWMNLLDTKISESKDMFDPYSVLIWSGIVPRIRLTANNWNPRSPHIMAALLDTWAPLLPEWILDNILEQMVLAKITSCVNEWDPLTDHIPIHTWIHPWVQLLGAKMQTTVYPIIRDKLSKALRAWSPEDRSARLMIAPWKGVFNADDMEVFLTKNIIPKLEMRIQELIINPLQQDLEIFNQVWEWNEIISLNFMVHLLDRNFFPKWMQILVLWLNQNPNFDQVSRWYQGWKGQFNEAFLQHPQIKDHFRRALELMSRACGVATQMEIEAPPPPIISTDPSKLPSLMDVRIPAAPQLEFKEVVSQRCAERGIIFAPMPGKRENGKQVYRVGKLFCYIDRSVCVVSQDGGVTWNPMSVPQMMDIA</sequence>
<evidence type="ECO:0000256" key="1">
    <source>
        <dbReference type="ARBA" id="ARBA00004123"/>
    </source>
</evidence>
<dbReference type="PIRSF" id="PIRSF017706">
    <property type="entry name" value="TFIP11"/>
    <property type="match status" value="1"/>
</dbReference>
<dbReference type="InterPro" id="IPR022159">
    <property type="entry name" value="STIP/TFIP11_N"/>
</dbReference>
<comment type="similarity">
    <text evidence="2 7">Belongs to the TFP11/STIP family.</text>
</comment>
<evidence type="ECO:0000256" key="7">
    <source>
        <dbReference type="PIRNR" id="PIRNR017706"/>
    </source>
</evidence>